<evidence type="ECO:0000256" key="3">
    <source>
        <dbReference type="ARBA" id="ARBA00022737"/>
    </source>
</evidence>
<feature type="compositionally biased region" description="Basic and acidic residues" evidence="6">
    <location>
        <begin position="289"/>
        <end position="303"/>
    </location>
</feature>
<evidence type="ECO:0000256" key="4">
    <source>
        <dbReference type="ARBA" id="ARBA00023004"/>
    </source>
</evidence>
<evidence type="ECO:0000256" key="6">
    <source>
        <dbReference type="SAM" id="MobiDB-lite"/>
    </source>
</evidence>
<feature type="region of interest" description="Disordered" evidence="6">
    <location>
        <begin position="237"/>
        <end position="354"/>
    </location>
</feature>
<keyword evidence="1" id="KW-0004">4Fe-4S</keyword>
<dbReference type="Pfam" id="PF12838">
    <property type="entry name" value="Fer4_7"/>
    <property type="match status" value="1"/>
</dbReference>
<dbReference type="InterPro" id="IPR017900">
    <property type="entry name" value="4Fe4S_Fe_S_CS"/>
</dbReference>
<accession>A0ABN8EUP0</accession>
<evidence type="ECO:0000256" key="1">
    <source>
        <dbReference type="ARBA" id="ARBA00022485"/>
    </source>
</evidence>
<name>A0ABN8EUP0_9BACT</name>
<dbReference type="PROSITE" id="PS00198">
    <property type="entry name" value="4FE4S_FER_1"/>
    <property type="match status" value="1"/>
</dbReference>
<dbReference type="PROSITE" id="PS51379">
    <property type="entry name" value="4FE4S_FER_2"/>
    <property type="match status" value="2"/>
</dbReference>
<dbReference type="SUPFAM" id="SSF54862">
    <property type="entry name" value="4Fe-4S ferredoxins"/>
    <property type="match status" value="1"/>
</dbReference>
<evidence type="ECO:0000259" key="7">
    <source>
        <dbReference type="PROSITE" id="PS51379"/>
    </source>
</evidence>
<dbReference type="Proteomes" id="UP000837932">
    <property type="component" value="Unassembled WGS sequence"/>
</dbReference>
<feature type="compositionally biased region" description="Low complexity" evidence="6">
    <location>
        <begin position="308"/>
        <end position="319"/>
    </location>
</feature>
<feature type="domain" description="4Fe-4S ferredoxin-type" evidence="7">
    <location>
        <begin position="102"/>
        <end position="131"/>
    </location>
</feature>
<dbReference type="PANTHER" id="PTHR10849">
    <property type="entry name" value="NADH DEHYDROGENASE UBIQUINONE IRON-SULFUR PROTEIN 8, MITOCHONDRIAL"/>
    <property type="match status" value="1"/>
</dbReference>
<protein>
    <submittedName>
        <fullName evidence="8">NAD(P)H-quinone oxidoreductase subunit I, chloroplastic</fullName>
    </submittedName>
</protein>
<keyword evidence="2" id="KW-0479">Metal-binding</keyword>
<dbReference type="InterPro" id="IPR017896">
    <property type="entry name" value="4Fe4S_Fe-S-bd"/>
</dbReference>
<keyword evidence="5" id="KW-0411">Iron-sulfur</keyword>
<keyword evidence="3" id="KW-0677">Repeat</keyword>
<dbReference type="InterPro" id="IPR010226">
    <property type="entry name" value="NADH_quinone_OxRdtase_chainI"/>
</dbReference>
<keyword evidence="9" id="KW-1185">Reference proteome</keyword>
<evidence type="ECO:0000313" key="9">
    <source>
        <dbReference type="Proteomes" id="UP000837932"/>
    </source>
</evidence>
<keyword evidence="4" id="KW-0408">Iron</keyword>
<dbReference type="Gene3D" id="3.30.70.3270">
    <property type="match status" value="1"/>
</dbReference>
<organism evidence="8 9">
    <name type="scientific">Emticicia aquatica</name>
    <dbReference type="NCBI Taxonomy" id="1681835"/>
    <lineage>
        <taxon>Bacteria</taxon>
        <taxon>Pseudomonadati</taxon>
        <taxon>Bacteroidota</taxon>
        <taxon>Cytophagia</taxon>
        <taxon>Cytophagales</taxon>
        <taxon>Leadbetterellaceae</taxon>
        <taxon>Emticicia</taxon>
    </lineage>
</organism>
<feature type="compositionally biased region" description="Basic and acidic residues" evidence="6">
    <location>
        <begin position="325"/>
        <end position="337"/>
    </location>
</feature>
<sequence length="354" mass="40134">MKGMSLTLKHFWNARRSRKPYAMQDSSYFDLQTGIVTLQYPHQTLPVPDNGRYQLDCEIDDCIVCDKCAKICPVDCIDIEPIKSSEVISYTSDGSPVRLYAAKFDIDMAKCCFCGLCTTVCPTECLTMTNEYDFSVVDITQMNFEFSNLSAEQADKKRKLYEQFVEEKEALKKSNKPTIESQATIAVDAKPKPAFKPAFKPTLKPVQNIEVQTAASLENSENREDKQEIALEIPKPKPVFKPSFKPTAKPVEISENKKNKQEIAEEIPKPKPVFKPSFKPTAKPVEISENQKNKQEIAEEIPKPKPVFKPSFKPTPKTVENSENQENKQEIAEEIPKSKPVFRPTMKITPKNTN</sequence>
<comment type="caution">
    <text evidence="8">The sequence shown here is derived from an EMBL/GenBank/DDBJ whole genome shotgun (WGS) entry which is preliminary data.</text>
</comment>
<evidence type="ECO:0000313" key="8">
    <source>
        <dbReference type="EMBL" id="CAH0994627.1"/>
    </source>
</evidence>
<evidence type="ECO:0000256" key="5">
    <source>
        <dbReference type="ARBA" id="ARBA00023014"/>
    </source>
</evidence>
<dbReference type="EMBL" id="CAKLPY010000001">
    <property type="protein sequence ID" value="CAH0994627.1"/>
    <property type="molecule type" value="Genomic_DNA"/>
</dbReference>
<feature type="compositionally biased region" description="Basic and acidic residues" evidence="6">
    <location>
        <begin position="252"/>
        <end position="269"/>
    </location>
</feature>
<proteinExistence type="predicted"/>
<reference evidence="8" key="1">
    <citation type="submission" date="2021-12" db="EMBL/GenBank/DDBJ databases">
        <authorList>
            <person name="Rodrigo-Torres L."/>
            <person name="Arahal R. D."/>
            <person name="Lucena T."/>
        </authorList>
    </citation>
    <scope>NUCLEOTIDE SEQUENCE</scope>
    <source>
        <strain evidence="8">CECT 8858</strain>
    </source>
</reference>
<gene>
    <name evidence="8" type="primary">ndhI</name>
    <name evidence="8" type="ORF">EMA8858_00739</name>
</gene>
<evidence type="ECO:0000256" key="2">
    <source>
        <dbReference type="ARBA" id="ARBA00022723"/>
    </source>
</evidence>
<feature type="domain" description="4Fe-4S ferredoxin-type" evidence="7">
    <location>
        <begin position="51"/>
        <end position="82"/>
    </location>
</feature>